<protein>
    <recommendedName>
        <fullName evidence="2">YDG domain-containing protein</fullName>
    </recommendedName>
</protein>
<accession>A0A319B1W4</accession>
<evidence type="ECO:0000313" key="4">
    <source>
        <dbReference type="Proteomes" id="UP000248405"/>
    </source>
</evidence>
<sequence length="158" mass="18169">MLLRDLGDEVNFIAKGINYYLGVIKFFNHWRGVCKQGNAVATYRMSKLLAAVESSGMNAQTCLVFNMLAMRLHEGIYGVKKQCRSEDIRICKKLNIMRQCCIRTPARAHRHWVNRKLPHHVRRGGSKHKKLQGRKSLPVNVWRVQLPSGVKLVNKMAE</sequence>
<evidence type="ECO:0000256" key="1">
    <source>
        <dbReference type="PROSITE-ProRule" id="PRU00358"/>
    </source>
</evidence>
<dbReference type="RefSeq" id="XP_025559999.1">
    <property type="nucleotide sequence ID" value="XM_025701366.1"/>
</dbReference>
<organism evidence="3 4">
    <name type="scientific">Aspergillus vadensis (strain CBS 113365 / IMI 142717 / IBT 24658)</name>
    <dbReference type="NCBI Taxonomy" id="1448311"/>
    <lineage>
        <taxon>Eukaryota</taxon>
        <taxon>Fungi</taxon>
        <taxon>Dikarya</taxon>
        <taxon>Ascomycota</taxon>
        <taxon>Pezizomycotina</taxon>
        <taxon>Eurotiomycetes</taxon>
        <taxon>Eurotiomycetidae</taxon>
        <taxon>Eurotiales</taxon>
        <taxon>Aspergillaceae</taxon>
        <taxon>Aspergillus</taxon>
        <taxon>Aspergillus subgen. Circumdati</taxon>
    </lineage>
</organism>
<dbReference type="AlphaFoldDB" id="A0A319B1W4"/>
<name>A0A319B1W4_ASPVC</name>
<dbReference type="GO" id="GO:0005634">
    <property type="term" value="C:nucleus"/>
    <property type="evidence" value="ECO:0007669"/>
    <property type="project" value="UniProtKB-SubCell"/>
</dbReference>
<comment type="subcellular location">
    <subcellularLocation>
        <location evidence="1">Nucleus</location>
    </subcellularLocation>
</comment>
<dbReference type="EMBL" id="KZ821635">
    <property type="protein sequence ID" value="PYH66205.1"/>
    <property type="molecule type" value="Genomic_DNA"/>
</dbReference>
<keyword evidence="4" id="KW-1185">Reference proteome</keyword>
<dbReference type="Proteomes" id="UP000248405">
    <property type="component" value="Unassembled WGS sequence"/>
</dbReference>
<proteinExistence type="predicted"/>
<dbReference type="InterPro" id="IPR003105">
    <property type="entry name" value="SRA_YDG"/>
</dbReference>
<reference evidence="3" key="1">
    <citation type="submission" date="2016-12" db="EMBL/GenBank/DDBJ databases">
        <title>The genomes of Aspergillus section Nigri reveals drivers in fungal speciation.</title>
        <authorList>
            <consortium name="DOE Joint Genome Institute"/>
            <person name="Vesth T.C."/>
            <person name="Nybo J."/>
            <person name="Theobald S."/>
            <person name="Brandl J."/>
            <person name="Frisvad J.C."/>
            <person name="Nielsen K.F."/>
            <person name="Lyhne E.K."/>
            <person name="Kogle M.E."/>
            <person name="Kuo A."/>
            <person name="Riley R."/>
            <person name="Clum A."/>
            <person name="Nolan M."/>
            <person name="Lipzen A."/>
            <person name="Salamov A."/>
            <person name="Henrissat B."/>
            <person name="Wiebenga A."/>
            <person name="De Vries R.P."/>
            <person name="Grigoriev I.V."/>
            <person name="Mortensen U.H."/>
            <person name="Andersen M.R."/>
            <person name="Baker S.E."/>
        </authorList>
    </citation>
    <scope>NUCLEOTIDE SEQUENCE [LARGE SCALE GENOMIC DNA]</scope>
    <source>
        <strain evidence="3">CBS 113365</strain>
    </source>
</reference>
<evidence type="ECO:0000313" key="3">
    <source>
        <dbReference type="EMBL" id="PYH66205.1"/>
    </source>
</evidence>
<keyword evidence="1" id="KW-0539">Nucleus</keyword>
<gene>
    <name evidence="3" type="ORF">BO88DRAFT_126545</name>
</gene>
<feature type="domain" description="YDG" evidence="2">
    <location>
        <begin position="1"/>
        <end position="47"/>
    </location>
</feature>
<dbReference type="GeneID" id="37205958"/>
<evidence type="ECO:0000259" key="2">
    <source>
        <dbReference type="PROSITE" id="PS51015"/>
    </source>
</evidence>
<dbReference type="PROSITE" id="PS51015">
    <property type="entry name" value="YDG"/>
    <property type="match status" value="1"/>
</dbReference>